<dbReference type="SUPFAM" id="SSF52025">
    <property type="entry name" value="PA domain"/>
    <property type="match status" value="1"/>
</dbReference>
<evidence type="ECO:0000256" key="2">
    <source>
        <dbReference type="ARBA" id="ARBA00023180"/>
    </source>
</evidence>
<keyword evidence="2" id="KW-0325">Glycoprotein</keyword>
<feature type="domain" description="PA" evidence="3">
    <location>
        <begin position="86"/>
        <end position="171"/>
    </location>
</feature>
<dbReference type="GO" id="GO:0008233">
    <property type="term" value="F:peptidase activity"/>
    <property type="evidence" value="ECO:0007669"/>
    <property type="project" value="UniProtKB-KW"/>
</dbReference>
<dbReference type="PANTHER" id="PTHR22702">
    <property type="entry name" value="PROTEASE-ASSOCIATED DOMAIN-CONTAINING PROTEIN"/>
    <property type="match status" value="1"/>
</dbReference>
<dbReference type="EMBL" id="GGLE01004603">
    <property type="protein sequence ID" value="MBY08729.1"/>
    <property type="molecule type" value="Transcribed_RNA"/>
</dbReference>
<dbReference type="Pfam" id="PF02225">
    <property type="entry name" value="PA"/>
    <property type="match status" value="1"/>
</dbReference>
<accession>A0A2R5LGY0</accession>
<proteinExistence type="predicted"/>
<organism evidence="4">
    <name type="scientific">Ornithodoros turicata</name>
    <dbReference type="NCBI Taxonomy" id="34597"/>
    <lineage>
        <taxon>Eukaryota</taxon>
        <taxon>Metazoa</taxon>
        <taxon>Ecdysozoa</taxon>
        <taxon>Arthropoda</taxon>
        <taxon>Chelicerata</taxon>
        <taxon>Arachnida</taxon>
        <taxon>Acari</taxon>
        <taxon>Parasitiformes</taxon>
        <taxon>Ixodida</taxon>
        <taxon>Ixodoidea</taxon>
        <taxon>Argasidae</taxon>
        <taxon>Ornithodorinae</taxon>
        <taxon>Ornithodoros</taxon>
    </lineage>
</organism>
<evidence type="ECO:0000259" key="3">
    <source>
        <dbReference type="Pfam" id="PF02225"/>
    </source>
</evidence>
<protein>
    <submittedName>
        <fullName evidence="4">Putative protease-associated domain-containing protein of 21 kDa</fullName>
    </submittedName>
</protein>
<sequence length="209" mass="23347">MREKHGPLRSTFRVFNTVAATLLGHTSLLLGLIFLTNAVAAESPKYLKDDIFFEIVEPESLKYTFRLRPAHEFGTSFVAPLSNVGLVLAEPFDGCSSPVNKLELRHNVVLIERGGCSFLSKCIQAHREGVLAVIITDNNPTNDDQYIDMMDDNTHRNCSIPAAFLLGKDGYMIRRGLETHGLNRAIINIPINVTVVPAHKVKRPPWLVW</sequence>
<dbReference type="InterPro" id="IPR003137">
    <property type="entry name" value="PA_domain"/>
</dbReference>
<keyword evidence="4" id="KW-0645">Protease</keyword>
<dbReference type="GO" id="GO:0006508">
    <property type="term" value="P:proteolysis"/>
    <property type="evidence" value="ECO:0007669"/>
    <property type="project" value="UniProtKB-KW"/>
</dbReference>
<dbReference type="InterPro" id="IPR046450">
    <property type="entry name" value="PA_dom_sf"/>
</dbReference>
<dbReference type="Gene3D" id="3.50.30.30">
    <property type="match status" value="1"/>
</dbReference>
<evidence type="ECO:0000313" key="4">
    <source>
        <dbReference type="EMBL" id="MBY08729.1"/>
    </source>
</evidence>
<reference evidence="4" key="1">
    <citation type="submission" date="2018-03" db="EMBL/GenBank/DDBJ databases">
        <title>The relapsing fever spirochete Borrelia turicatae persists in the highly oxidative environment of its soft-bodied tick vector.</title>
        <authorList>
            <person name="Bourret T.J."/>
            <person name="Boyle W.K."/>
            <person name="Valenzuela J.G."/>
            <person name="Oliveira F."/>
            <person name="Lopez J.E."/>
        </authorList>
    </citation>
    <scope>NUCLEOTIDE SEQUENCE</scope>
    <source>
        <strain evidence="4">Kansas strain/isolate</strain>
        <tissue evidence="4">Salivary glands</tissue>
    </source>
</reference>
<evidence type="ECO:0000256" key="1">
    <source>
        <dbReference type="ARBA" id="ARBA00022729"/>
    </source>
</evidence>
<keyword evidence="4" id="KW-0378">Hydrolase</keyword>
<dbReference type="PANTHER" id="PTHR22702:SF1">
    <property type="entry name" value="PROTEASE-ASSOCIATED DOMAIN-CONTAINING PROTEIN 1"/>
    <property type="match status" value="1"/>
</dbReference>
<keyword evidence="1" id="KW-0732">Signal</keyword>
<dbReference type="AlphaFoldDB" id="A0A2R5LGY0"/>
<name>A0A2R5LGY0_9ACAR</name>